<gene>
    <name evidence="1" type="ORF">UJA718_LOCUS47891</name>
</gene>
<name>A0A821Y2P6_9BILA</name>
<comment type="caution">
    <text evidence="1">The sequence shown here is derived from an EMBL/GenBank/DDBJ whole genome shotgun (WGS) entry which is preliminary data.</text>
</comment>
<proteinExistence type="predicted"/>
<dbReference type="Proteomes" id="UP000663873">
    <property type="component" value="Unassembled WGS sequence"/>
</dbReference>
<feature type="non-terminal residue" evidence="1">
    <location>
        <position position="1"/>
    </location>
</feature>
<keyword evidence="2" id="KW-1185">Reference proteome</keyword>
<protein>
    <submittedName>
        <fullName evidence="1">Uncharacterized protein</fullName>
    </submittedName>
</protein>
<evidence type="ECO:0000313" key="1">
    <source>
        <dbReference type="EMBL" id="CAF4954024.1"/>
    </source>
</evidence>
<dbReference type="AlphaFoldDB" id="A0A821Y2P6"/>
<dbReference type="EMBL" id="CAJOBP010093189">
    <property type="protein sequence ID" value="CAF4954024.1"/>
    <property type="molecule type" value="Genomic_DNA"/>
</dbReference>
<organism evidence="1 2">
    <name type="scientific">Rotaria socialis</name>
    <dbReference type="NCBI Taxonomy" id="392032"/>
    <lineage>
        <taxon>Eukaryota</taxon>
        <taxon>Metazoa</taxon>
        <taxon>Spiralia</taxon>
        <taxon>Gnathifera</taxon>
        <taxon>Rotifera</taxon>
        <taxon>Eurotatoria</taxon>
        <taxon>Bdelloidea</taxon>
        <taxon>Philodinida</taxon>
        <taxon>Philodinidae</taxon>
        <taxon>Rotaria</taxon>
    </lineage>
</organism>
<sequence>AERCRVYDRQYIKCLIRAPTIARAIQNDYPPKFEFHEISQP</sequence>
<evidence type="ECO:0000313" key="2">
    <source>
        <dbReference type="Proteomes" id="UP000663873"/>
    </source>
</evidence>
<accession>A0A821Y2P6</accession>
<reference evidence="1" key="1">
    <citation type="submission" date="2021-02" db="EMBL/GenBank/DDBJ databases">
        <authorList>
            <person name="Nowell W R."/>
        </authorList>
    </citation>
    <scope>NUCLEOTIDE SEQUENCE</scope>
</reference>